<dbReference type="RefSeq" id="XP_033521455.1">
    <property type="nucleotide sequence ID" value="XM_033664025.1"/>
</dbReference>
<keyword evidence="2" id="KW-1185">Reference proteome</keyword>
<organism evidence="1 2">
    <name type="scientific">Dothidotthia symphoricarpi CBS 119687</name>
    <dbReference type="NCBI Taxonomy" id="1392245"/>
    <lineage>
        <taxon>Eukaryota</taxon>
        <taxon>Fungi</taxon>
        <taxon>Dikarya</taxon>
        <taxon>Ascomycota</taxon>
        <taxon>Pezizomycotina</taxon>
        <taxon>Dothideomycetes</taxon>
        <taxon>Pleosporomycetidae</taxon>
        <taxon>Pleosporales</taxon>
        <taxon>Dothidotthiaceae</taxon>
        <taxon>Dothidotthia</taxon>
    </lineage>
</organism>
<reference evidence="1" key="1">
    <citation type="journal article" date="2020" name="Stud. Mycol.">
        <title>101 Dothideomycetes genomes: a test case for predicting lifestyles and emergence of pathogens.</title>
        <authorList>
            <person name="Haridas S."/>
            <person name="Albert R."/>
            <person name="Binder M."/>
            <person name="Bloem J."/>
            <person name="Labutti K."/>
            <person name="Salamov A."/>
            <person name="Andreopoulos B."/>
            <person name="Baker S."/>
            <person name="Barry K."/>
            <person name="Bills G."/>
            <person name="Bluhm B."/>
            <person name="Cannon C."/>
            <person name="Castanera R."/>
            <person name="Culley D."/>
            <person name="Daum C."/>
            <person name="Ezra D."/>
            <person name="Gonzalez J."/>
            <person name="Henrissat B."/>
            <person name="Kuo A."/>
            <person name="Liang C."/>
            <person name="Lipzen A."/>
            <person name="Lutzoni F."/>
            <person name="Magnuson J."/>
            <person name="Mondo S."/>
            <person name="Nolan M."/>
            <person name="Ohm R."/>
            <person name="Pangilinan J."/>
            <person name="Park H.-J."/>
            <person name="Ramirez L."/>
            <person name="Alfaro M."/>
            <person name="Sun H."/>
            <person name="Tritt A."/>
            <person name="Yoshinaga Y."/>
            <person name="Zwiers L.-H."/>
            <person name="Turgeon B."/>
            <person name="Goodwin S."/>
            <person name="Spatafora J."/>
            <person name="Crous P."/>
            <person name="Grigoriev I."/>
        </authorList>
    </citation>
    <scope>NUCLEOTIDE SEQUENCE</scope>
    <source>
        <strain evidence="1">CBS 119687</strain>
    </source>
</reference>
<dbReference type="PANTHER" id="PTHR36091:SF1">
    <property type="entry name" value="ALTERED INHERITANCE OF MITOCHONDRIA PROTEIN 9, MITOCHONDRIAL"/>
    <property type="match status" value="1"/>
</dbReference>
<dbReference type="PANTHER" id="PTHR36091">
    <property type="entry name" value="ALTERED INHERITANCE OF MITOCHONDRIA PROTEIN 9, MITOCHONDRIAL"/>
    <property type="match status" value="1"/>
</dbReference>
<dbReference type="InterPro" id="IPR051035">
    <property type="entry name" value="Mito_inheritance_9"/>
</dbReference>
<proteinExistence type="predicted"/>
<dbReference type="OrthoDB" id="2906425at2759"/>
<dbReference type="Proteomes" id="UP000799771">
    <property type="component" value="Unassembled WGS sequence"/>
</dbReference>
<gene>
    <name evidence="1" type="ORF">P153DRAFT_295386</name>
</gene>
<dbReference type="AlphaFoldDB" id="A0A6A6A682"/>
<evidence type="ECO:0000313" key="1">
    <source>
        <dbReference type="EMBL" id="KAF2127066.1"/>
    </source>
</evidence>
<dbReference type="GO" id="GO:0005739">
    <property type="term" value="C:mitochondrion"/>
    <property type="evidence" value="ECO:0007669"/>
    <property type="project" value="TreeGrafter"/>
</dbReference>
<feature type="non-terminal residue" evidence="1">
    <location>
        <position position="1"/>
    </location>
</feature>
<name>A0A6A6A682_9PLEO</name>
<evidence type="ECO:0000313" key="2">
    <source>
        <dbReference type="Proteomes" id="UP000799771"/>
    </source>
</evidence>
<dbReference type="EMBL" id="ML977511">
    <property type="protein sequence ID" value="KAF2127066.1"/>
    <property type="molecule type" value="Genomic_DNA"/>
</dbReference>
<accession>A0A6A6A682</accession>
<sequence length="208" mass="24217">APLFLQARFPEFLSVDEGYALGSEMPELPQDFDQLDADDKEIAEFKLQEAKLAKAYELSSRSQNKQTCKAFFMPSFLWDLFVRCGEASEEGIIPLRACLIQLSKSWQDLGFAGDCPFSFSEDDIQKHNQEFEEFRDFHRIQEIARKHLVTDSEGWVAPQLDFTIKQQQNEKLLQLVMRRSNEYNKSPEEIQNLAVFRVFIDSYLRNVS</sequence>
<dbReference type="GeneID" id="54404457"/>
<protein>
    <submittedName>
        <fullName evidence="1">Uncharacterized protein</fullName>
    </submittedName>
</protein>